<name>A0A292PJH5_9PEZI</name>
<dbReference type="Proteomes" id="UP001412239">
    <property type="component" value="Unassembled WGS sequence"/>
</dbReference>
<gene>
    <name evidence="1" type="ORF">GSTUAT00008194001</name>
</gene>
<sequence>MPMLIHESLALANWFMHEMHRWIDTHIYSELGISKAMTIAHQVSRFYFLLIFYSTNRLLAIRNTKLNFVELNAAVTKVLDFANYWIWHEEAASVIWVVLLLKFSEPTVTNKVEVVLILSQKLLAAATM</sequence>
<keyword evidence="2" id="KW-1185">Reference proteome</keyword>
<reference evidence="1" key="1">
    <citation type="submission" date="2015-10" db="EMBL/GenBank/DDBJ databases">
        <authorList>
            <person name="Regsiter A."/>
            <person name="william w."/>
        </authorList>
    </citation>
    <scope>NUCLEOTIDE SEQUENCE</scope>
    <source>
        <strain evidence="1">Montdore</strain>
    </source>
</reference>
<evidence type="ECO:0000313" key="2">
    <source>
        <dbReference type="Proteomes" id="UP001412239"/>
    </source>
</evidence>
<dbReference type="EMBL" id="LN891181">
    <property type="protein sequence ID" value="CUS07689.1"/>
    <property type="molecule type" value="Genomic_DNA"/>
</dbReference>
<dbReference type="AlphaFoldDB" id="A0A292PJH5"/>
<protein>
    <submittedName>
        <fullName evidence="1">Uncharacterized protein</fullName>
    </submittedName>
</protein>
<accession>A0A292PJH5</accession>
<proteinExistence type="predicted"/>
<organism evidence="1 2">
    <name type="scientific">Tuber aestivum</name>
    <name type="common">summer truffle</name>
    <dbReference type="NCBI Taxonomy" id="59557"/>
    <lineage>
        <taxon>Eukaryota</taxon>
        <taxon>Fungi</taxon>
        <taxon>Dikarya</taxon>
        <taxon>Ascomycota</taxon>
        <taxon>Pezizomycotina</taxon>
        <taxon>Pezizomycetes</taxon>
        <taxon>Pezizales</taxon>
        <taxon>Tuberaceae</taxon>
        <taxon>Tuber</taxon>
    </lineage>
</organism>
<evidence type="ECO:0000313" key="1">
    <source>
        <dbReference type="EMBL" id="CUS07689.1"/>
    </source>
</evidence>